<evidence type="ECO:0000313" key="2">
    <source>
        <dbReference type="EMBL" id="AWI08429.1"/>
    </source>
</evidence>
<dbReference type="KEGG" id="elut:CKA38_03435"/>
<evidence type="ECO:0000313" key="3">
    <source>
        <dbReference type="Proteomes" id="UP000244896"/>
    </source>
</evidence>
<accession>A0A2U8E0R0</accession>
<dbReference type="Proteomes" id="UP000244896">
    <property type="component" value="Chromosome"/>
</dbReference>
<sequence>MNPQGLPNSADDVSDLMQILFAKLEERKAAGDELPKINPVALARNSNRGATAQKISKMTAQLDKFINRVWHQRIYDMLFNREKKRRIIRRTVDCLCELAAENSTLIEALAGAVETQQRECADALAKQKRQIEELRTELEKCRRA</sequence>
<protein>
    <submittedName>
        <fullName evidence="2">Uncharacterized protein</fullName>
    </submittedName>
</protein>
<organism evidence="2 3">
    <name type="scientific">Ereboglobus luteus</name>
    <dbReference type="NCBI Taxonomy" id="1796921"/>
    <lineage>
        <taxon>Bacteria</taxon>
        <taxon>Pseudomonadati</taxon>
        <taxon>Verrucomicrobiota</taxon>
        <taxon>Opitutia</taxon>
        <taxon>Opitutales</taxon>
        <taxon>Opitutaceae</taxon>
        <taxon>Ereboglobus</taxon>
    </lineage>
</organism>
<reference evidence="2 3" key="1">
    <citation type="journal article" date="2018" name="Syst. Appl. Microbiol.">
        <title>Ereboglobus luteus gen. nov. sp. nov. from cockroach guts, and new insights into the oxygen relationship of the genera Opitutus and Didymococcus (Verrucomicrobia: Opitutaceae).</title>
        <authorList>
            <person name="Tegtmeier D."/>
            <person name="Belitz A."/>
            <person name="Radek R."/>
            <person name="Heimerl T."/>
            <person name="Brune A."/>
        </authorList>
    </citation>
    <scope>NUCLEOTIDE SEQUENCE [LARGE SCALE GENOMIC DNA]</scope>
    <source>
        <strain evidence="2 3">Ho45</strain>
    </source>
</reference>
<dbReference type="EMBL" id="CP023004">
    <property type="protein sequence ID" value="AWI08429.1"/>
    <property type="molecule type" value="Genomic_DNA"/>
</dbReference>
<proteinExistence type="predicted"/>
<keyword evidence="3" id="KW-1185">Reference proteome</keyword>
<evidence type="ECO:0000256" key="1">
    <source>
        <dbReference type="SAM" id="Coils"/>
    </source>
</evidence>
<gene>
    <name evidence="2" type="ORF">CKA38_03435</name>
</gene>
<dbReference type="AlphaFoldDB" id="A0A2U8E0R0"/>
<feature type="coiled-coil region" evidence="1">
    <location>
        <begin position="117"/>
        <end position="144"/>
    </location>
</feature>
<name>A0A2U8E0R0_9BACT</name>
<keyword evidence="1" id="KW-0175">Coiled coil</keyword>